<dbReference type="Pfam" id="PF17883">
    <property type="entry name" value="MBG"/>
    <property type="match status" value="8"/>
</dbReference>
<feature type="compositionally biased region" description="Polar residues" evidence="5">
    <location>
        <begin position="1552"/>
        <end position="1571"/>
    </location>
</feature>
<sequence>MTGGQFHITAAPVTIIAPTLTKSYDGQSYTGSDNEAKIVGLPANPQATKLNYSLTDLSQDTNVQANGYGIEIQLGENPNYDVKTVSGHLTINSKQLAANAIVISQASKVYDNNANTVPVFTLSAPDTATYPNFVMPTNLTATDFDTSKAASQKVGHYPVTLTADGVQKLQDVNPNYVVSANSISSGLLNITTKTITIIGPQLTKTYDGKAYAGQYQVSVDGLPVNGVKPSFDLTDISGDINAGTYTLTASGEDIGNYAVTYKAGSLIINKADLTATINDQTKVYDNNAANDPENYTVQLSTGDQLTLPSSDFNLAANNGGSFSQNVGNYTVSLNSDGINAVNQQMQNYILAASNVPTGHFNITPEQVATGAISIDSASKVYDGDANTDPKTYGLTVSNQYPEVVIPDNLTAADFDTTGIDSQNVGNYNVKLTQSGIDKLNQANTNYRIDADSISSGQLHITKRPVTITADDVQKVYDGSSYDEPGTAKVASNIQSGTPLIYTVNVPKNVNTVTSAPITITADTTVNSNYALTTVDGKLTISPKVLADNAITISHATKTYDDDANNVPTFTLSAPDATDDPNFVMPTNLTTADFNTTLAASQNVGDYDVSLTDSGIQKLKDVNPNYVISTKSVGNGSLNITRKTISISAPTLSKIYDGYAYSGNDLSGTVTDQIGNQQPVYRLTDLSQDVNADGYEIDVIVDPTAAVNQNYDIQTATGKLTINKAPVTITAPQGLTKVYDGSGYVLNDDSATVTGKPDNGATVNYHLSSLETAVNAGTYSVNVTDTTDNPNYDITVVPSTFSVTKNTEASVQIGSASKTYDNDENTNPKQYVVTLPAGVNAPSNWSADDFEVSGNSQNVGSYAVTLSDSGIQKLNAANTNYSFAIDNVKAGRLTITSAPITVTAPTMSKTYDGSTYAGEYQAAVAGTPVKATAPSFVLTDISQDINAGTYGIQATAKDNTANYAITYVGGTLTITPQALGQATGNSVDSPANTNAPADNSQSDKFVVVKGATKVYDGDASTDPITYQVFAPSDYADFNVPTFTADDFTTVNDGQNVGNHAVSLNAAGLAKLQAANKNYTFNAQSIQNGLLVITPAPISIAAPNLTKQYDGYPYAGALTPVITGVPAQGVAPVYTLPSLNDDVDAGNYPILVDISANDNPNYTISTTPGQLTINPMTPQFRFMIDATYQLYTGASADDQHVYKVTITGADLVQPQWTPEDFVVSGTPDAVGAYPVTLSSTGWKKLQQANPNDVINVDPAKVTPGELVIEPIDVEKADLGQIQVGSQTKVYDGETDDPTNYTVTLPDKLIAPVWTASDFERQDASETAGNYAVTLSDSGLTALQAANPNYVISAEDITPGQLTITKAPVTITAPSGISKTDDGQPYSGSATGKVTGQPANGTSVVYQLDYGNNGSVGTHLINVIASPKLNPNYDITAVSNSYQILPQPVVVTPSVPVETKQPQSVVVTPFVPAKMRQPQTVVEKSTLPVKQLIVNYLVDKNDPSTHQAAEIVPPAHELDEAKHIVESAPEQGELVVSNQTGSNSNRRTNKHNKRTVSPASEQTTQNDTQQVNYAGNSPYRMSAITAGKQSAQSLTQLSSSQSPKTGTDKAAVANQLPQTNETQSSWFAILGAMLMSLLGLLGFKKRRSDR</sequence>
<organism evidence="8 9">
    <name type="scientific">Secundilactobacillus silagincola</name>
    <dbReference type="NCBI Taxonomy" id="1714681"/>
    <lineage>
        <taxon>Bacteria</taxon>
        <taxon>Bacillati</taxon>
        <taxon>Bacillota</taxon>
        <taxon>Bacilli</taxon>
        <taxon>Lactobacillales</taxon>
        <taxon>Lactobacillaceae</taxon>
        <taxon>Secundilactobacillus</taxon>
    </lineage>
</organism>
<dbReference type="NCBIfam" id="TIGR01167">
    <property type="entry name" value="LPXTG_anchor"/>
    <property type="match status" value="1"/>
</dbReference>
<evidence type="ECO:0000256" key="6">
    <source>
        <dbReference type="SAM" id="Phobius"/>
    </source>
</evidence>
<dbReference type="InterPro" id="IPR041277">
    <property type="entry name" value="MBG_Lactobacillales"/>
</dbReference>
<comment type="caution">
    <text evidence="8">The sequence shown here is derived from an EMBL/GenBank/DDBJ whole genome shotgun (WGS) entry which is preliminary data.</text>
</comment>
<keyword evidence="1" id="KW-0134">Cell wall</keyword>
<feature type="region of interest" description="Disordered" evidence="5">
    <location>
        <begin position="980"/>
        <end position="999"/>
    </location>
</feature>
<dbReference type="PROSITE" id="PS50847">
    <property type="entry name" value="GRAM_POS_ANCHORING"/>
    <property type="match status" value="1"/>
</dbReference>
<feature type="domain" description="Gram-positive cocci surface proteins LPxTG" evidence="7">
    <location>
        <begin position="1613"/>
        <end position="1647"/>
    </location>
</feature>
<dbReference type="Gene3D" id="3.10.430.110">
    <property type="match status" value="8"/>
</dbReference>
<evidence type="ECO:0000256" key="2">
    <source>
        <dbReference type="ARBA" id="ARBA00022525"/>
    </source>
</evidence>
<feature type="region of interest" description="Disordered" evidence="5">
    <location>
        <begin position="1524"/>
        <end position="1571"/>
    </location>
</feature>
<feature type="compositionally biased region" description="Polar residues" evidence="5">
    <location>
        <begin position="1533"/>
        <end position="1543"/>
    </location>
</feature>
<feature type="region of interest" description="Disordered" evidence="5">
    <location>
        <begin position="1372"/>
        <end position="1392"/>
    </location>
</feature>
<evidence type="ECO:0000259" key="7">
    <source>
        <dbReference type="PROSITE" id="PS50847"/>
    </source>
</evidence>
<keyword evidence="3" id="KW-0732">Signal</keyword>
<accession>A0A1Z5H4L6</accession>
<keyword evidence="2" id="KW-0964">Secreted</keyword>
<keyword evidence="9" id="KW-1185">Reference proteome</keyword>
<keyword evidence="6" id="KW-0812">Transmembrane</keyword>
<dbReference type="Pfam" id="PF00746">
    <property type="entry name" value="Gram_pos_anchor"/>
    <property type="match status" value="1"/>
</dbReference>
<keyword evidence="4" id="KW-0572">Peptidoglycan-anchor</keyword>
<dbReference type="EMBL" id="BCMJ01000002">
    <property type="protein sequence ID" value="GAT18101.1"/>
    <property type="molecule type" value="Genomic_DNA"/>
</dbReference>
<feature type="transmembrane region" description="Helical" evidence="6">
    <location>
        <begin position="1622"/>
        <end position="1640"/>
    </location>
</feature>
<dbReference type="Proteomes" id="UP000223370">
    <property type="component" value="Unassembled WGS sequence"/>
</dbReference>
<feature type="compositionally biased region" description="Low complexity" evidence="5">
    <location>
        <begin position="1586"/>
        <end position="1599"/>
    </location>
</feature>
<evidence type="ECO:0000256" key="4">
    <source>
        <dbReference type="ARBA" id="ARBA00023088"/>
    </source>
</evidence>
<protein>
    <submittedName>
        <fullName evidence="8">Adhesion exoprotein</fullName>
    </submittedName>
</protein>
<evidence type="ECO:0000256" key="5">
    <source>
        <dbReference type="SAM" id="MobiDB-lite"/>
    </source>
</evidence>
<evidence type="ECO:0000256" key="1">
    <source>
        <dbReference type="ARBA" id="ARBA00022512"/>
    </source>
</evidence>
<gene>
    <name evidence="8" type="ORF">IWT5_00374</name>
</gene>
<name>A0A1Z5H4L6_9LACO</name>
<keyword evidence="6" id="KW-1133">Transmembrane helix</keyword>
<evidence type="ECO:0000313" key="8">
    <source>
        <dbReference type="EMBL" id="GAT18101.1"/>
    </source>
</evidence>
<keyword evidence="6" id="KW-0472">Membrane</keyword>
<evidence type="ECO:0000313" key="9">
    <source>
        <dbReference type="Proteomes" id="UP000223370"/>
    </source>
</evidence>
<proteinExistence type="predicted"/>
<feature type="compositionally biased region" description="Polar residues" evidence="5">
    <location>
        <begin position="1383"/>
        <end position="1392"/>
    </location>
</feature>
<reference evidence="8 9" key="1">
    <citation type="submission" date="2015-11" db="EMBL/GenBank/DDBJ databases">
        <title>Draft genome sequences of new species of the genus Lactobacillus isolated from orchardgrass silage.</title>
        <authorList>
            <person name="Tohno M."/>
            <person name="Tanizawa Y."/>
            <person name="Arita M."/>
        </authorList>
    </citation>
    <scope>NUCLEOTIDE SEQUENCE [LARGE SCALE GENOMIC DNA]</scope>
    <source>
        <strain evidence="8 9">IWT5</strain>
    </source>
</reference>
<evidence type="ECO:0000256" key="3">
    <source>
        <dbReference type="ARBA" id="ARBA00022729"/>
    </source>
</evidence>
<feature type="region of interest" description="Disordered" evidence="5">
    <location>
        <begin position="1583"/>
        <end position="1613"/>
    </location>
</feature>
<dbReference type="InterPro" id="IPR019931">
    <property type="entry name" value="LPXTG_anchor"/>
</dbReference>